<dbReference type="Proteomes" id="UP000253727">
    <property type="component" value="Unassembled WGS sequence"/>
</dbReference>
<gene>
    <name evidence="1" type="ORF">HME9302_00115</name>
</gene>
<dbReference type="AlphaFoldDB" id="A0A369Q7N5"/>
<evidence type="ECO:0000313" key="2">
    <source>
        <dbReference type="Proteomes" id="UP000253727"/>
    </source>
</evidence>
<organism evidence="1 2">
    <name type="scientific">Alteripontixanthobacter maritimus</name>
    <dbReference type="NCBI Taxonomy" id="2161824"/>
    <lineage>
        <taxon>Bacteria</taxon>
        <taxon>Pseudomonadati</taxon>
        <taxon>Pseudomonadota</taxon>
        <taxon>Alphaproteobacteria</taxon>
        <taxon>Sphingomonadales</taxon>
        <taxon>Erythrobacteraceae</taxon>
        <taxon>Alteripontixanthobacter</taxon>
    </lineage>
</organism>
<name>A0A369Q7N5_9SPHN</name>
<comment type="caution">
    <text evidence="1">The sequence shown here is derived from an EMBL/GenBank/DDBJ whole genome shotgun (WGS) entry which is preliminary data.</text>
</comment>
<sequence>MPLLQRRQRETIGGLRVVIKPLAHDYGEYFKRYGCLVTIRARRRRRQAAGCTVAIHNHYFGSFPTGAPGSRPTIALLSEDGTRSENARRTRLSQYRIFAGSSPAPTGDFPVRGVYIQVAIRIADDERYFTFTRGEVPASFDRRRTLYL</sequence>
<keyword evidence="2" id="KW-1185">Reference proteome</keyword>
<reference evidence="1 2" key="1">
    <citation type="submission" date="2018-04" db="EMBL/GenBank/DDBJ databases">
        <title>Altererythrobacter sp. HME9302 genome sequencing and assembly.</title>
        <authorList>
            <person name="Kang H."/>
            <person name="Kim H."/>
            <person name="Joh K."/>
        </authorList>
    </citation>
    <scope>NUCLEOTIDE SEQUENCE [LARGE SCALE GENOMIC DNA]</scope>
    <source>
        <strain evidence="1 2">HME9302</strain>
    </source>
</reference>
<protein>
    <submittedName>
        <fullName evidence="1">Uncharacterized protein</fullName>
    </submittedName>
</protein>
<evidence type="ECO:0000313" key="1">
    <source>
        <dbReference type="EMBL" id="RDC58939.1"/>
    </source>
</evidence>
<accession>A0A369Q7N5</accession>
<dbReference type="EMBL" id="QBKA01000002">
    <property type="protein sequence ID" value="RDC58939.1"/>
    <property type="molecule type" value="Genomic_DNA"/>
</dbReference>
<proteinExistence type="predicted"/>